<dbReference type="Pfam" id="PF00857">
    <property type="entry name" value="Isochorismatase"/>
    <property type="match status" value="1"/>
</dbReference>
<dbReference type="EMBL" id="CP163439">
    <property type="protein sequence ID" value="XDQ36039.1"/>
    <property type="molecule type" value="Genomic_DNA"/>
</dbReference>
<reference evidence="4" key="1">
    <citation type="submission" date="2024-07" db="EMBL/GenBank/DDBJ databases">
        <authorList>
            <person name="Yu S.T."/>
        </authorList>
    </citation>
    <scope>NUCLEOTIDE SEQUENCE</scope>
    <source>
        <strain evidence="4">R28</strain>
    </source>
</reference>
<evidence type="ECO:0000256" key="1">
    <source>
        <dbReference type="ARBA" id="ARBA00022801"/>
    </source>
</evidence>
<gene>
    <name evidence="4" type="ORF">AB5J49_23330</name>
</gene>
<feature type="region of interest" description="Disordered" evidence="2">
    <location>
        <begin position="1"/>
        <end position="31"/>
    </location>
</feature>
<evidence type="ECO:0000259" key="3">
    <source>
        <dbReference type="Pfam" id="PF00857"/>
    </source>
</evidence>
<dbReference type="GO" id="GO:0016787">
    <property type="term" value="F:hydrolase activity"/>
    <property type="evidence" value="ECO:0007669"/>
    <property type="project" value="UniProtKB-KW"/>
</dbReference>
<dbReference type="SUPFAM" id="SSF52499">
    <property type="entry name" value="Isochorismatase-like hydrolases"/>
    <property type="match status" value="1"/>
</dbReference>
<organism evidence="4">
    <name type="scientific">Streptomyces sp. R28</name>
    <dbReference type="NCBI Taxonomy" id="3238628"/>
    <lineage>
        <taxon>Bacteria</taxon>
        <taxon>Bacillati</taxon>
        <taxon>Actinomycetota</taxon>
        <taxon>Actinomycetes</taxon>
        <taxon>Kitasatosporales</taxon>
        <taxon>Streptomycetaceae</taxon>
        <taxon>Streptomyces</taxon>
    </lineage>
</organism>
<name>A0AB39Q012_9ACTN</name>
<dbReference type="RefSeq" id="WP_369170556.1">
    <property type="nucleotide sequence ID" value="NZ_CP163439.1"/>
</dbReference>
<sequence length="228" mass="24389">MSGSRPRAENREENGEEGREEDYERAGLGGRLTPGASPALLLVDPARAYVDPDSPLYAGGEPAVEAMKALLAGARRAGIPVVVTRVRFRPDGRDGGVFFRKVPTLKVFAEGSPYGDFIDGLAPAADELTVTKQYPSAFFGTSLAAYLTAHRIDTLLIGGLSTSGCVRATALDAMQHGFVPVVVQEAVGDRDPDVHAANLFDIRHKIGEVWPMARAEEYLGVVRGAERP</sequence>
<protein>
    <submittedName>
        <fullName evidence="4">Isochorismatase family protein</fullName>
    </submittedName>
</protein>
<dbReference type="AlphaFoldDB" id="A0AB39Q012"/>
<keyword evidence="1" id="KW-0378">Hydrolase</keyword>
<evidence type="ECO:0000256" key="2">
    <source>
        <dbReference type="SAM" id="MobiDB-lite"/>
    </source>
</evidence>
<feature type="domain" description="Isochorismatase-like" evidence="3">
    <location>
        <begin position="39"/>
        <end position="209"/>
    </location>
</feature>
<accession>A0AB39Q012</accession>
<feature type="compositionally biased region" description="Basic and acidic residues" evidence="2">
    <location>
        <begin position="1"/>
        <end position="25"/>
    </location>
</feature>
<dbReference type="PANTHER" id="PTHR43540:SF1">
    <property type="entry name" value="ISOCHORISMATASE HYDROLASE"/>
    <property type="match status" value="1"/>
</dbReference>
<dbReference type="Gene3D" id="3.40.50.850">
    <property type="entry name" value="Isochorismatase-like"/>
    <property type="match status" value="1"/>
</dbReference>
<dbReference type="InterPro" id="IPR000868">
    <property type="entry name" value="Isochorismatase-like_dom"/>
</dbReference>
<dbReference type="PANTHER" id="PTHR43540">
    <property type="entry name" value="PEROXYUREIDOACRYLATE/UREIDOACRYLATE AMIDOHYDROLASE-RELATED"/>
    <property type="match status" value="1"/>
</dbReference>
<dbReference type="InterPro" id="IPR036380">
    <property type="entry name" value="Isochorismatase-like_sf"/>
</dbReference>
<dbReference type="InterPro" id="IPR050272">
    <property type="entry name" value="Isochorismatase-like_hydrls"/>
</dbReference>
<evidence type="ECO:0000313" key="4">
    <source>
        <dbReference type="EMBL" id="XDQ36039.1"/>
    </source>
</evidence>
<proteinExistence type="predicted"/>